<evidence type="ECO:0000256" key="1">
    <source>
        <dbReference type="SAM" id="MobiDB-lite"/>
    </source>
</evidence>
<comment type="caution">
    <text evidence="3">The sequence shown here is derived from an EMBL/GenBank/DDBJ whole genome shotgun (WGS) entry which is preliminary data.</text>
</comment>
<sequence length="177" mass="20095">MSDAVYFLPDRRRARHLGWPCFWLYVVVVALIRCSRWIVAARRAPSSVACNSSLCMLHGFRGATQLSASHLQAGSVVEAPIGGRDIRFFGRVAENMQRDLGRRFQSRMYKSYQREQEVDTSRLSCFVRAVAGGGCVYSGILCTDRMRTGKRNRHRRPDSPDPNPKSKRDDISINQLT</sequence>
<keyword evidence="4" id="KW-1185">Reference proteome</keyword>
<keyword evidence="2" id="KW-1133">Transmembrane helix</keyword>
<proteinExistence type="predicted"/>
<dbReference type="Proteomes" id="UP000299102">
    <property type="component" value="Unassembled WGS sequence"/>
</dbReference>
<keyword evidence="2" id="KW-0472">Membrane</keyword>
<reference evidence="3 4" key="1">
    <citation type="journal article" date="2019" name="Commun. Biol.">
        <title>The bagworm genome reveals a unique fibroin gene that provides high tensile strength.</title>
        <authorList>
            <person name="Kono N."/>
            <person name="Nakamura H."/>
            <person name="Ohtoshi R."/>
            <person name="Tomita M."/>
            <person name="Numata K."/>
            <person name="Arakawa K."/>
        </authorList>
    </citation>
    <scope>NUCLEOTIDE SEQUENCE [LARGE SCALE GENOMIC DNA]</scope>
</reference>
<gene>
    <name evidence="3" type="ORF">EVAR_30709_1</name>
</gene>
<accession>A0A4C1V5Q0</accession>
<evidence type="ECO:0000256" key="2">
    <source>
        <dbReference type="SAM" id="Phobius"/>
    </source>
</evidence>
<feature type="transmembrane region" description="Helical" evidence="2">
    <location>
        <begin position="21"/>
        <end position="39"/>
    </location>
</feature>
<feature type="region of interest" description="Disordered" evidence="1">
    <location>
        <begin position="148"/>
        <end position="177"/>
    </location>
</feature>
<keyword evidence="2" id="KW-0812">Transmembrane</keyword>
<organism evidence="3 4">
    <name type="scientific">Eumeta variegata</name>
    <name type="common">Bagworm moth</name>
    <name type="synonym">Eumeta japonica</name>
    <dbReference type="NCBI Taxonomy" id="151549"/>
    <lineage>
        <taxon>Eukaryota</taxon>
        <taxon>Metazoa</taxon>
        <taxon>Ecdysozoa</taxon>
        <taxon>Arthropoda</taxon>
        <taxon>Hexapoda</taxon>
        <taxon>Insecta</taxon>
        <taxon>Pterygota</taxon>
        <taxon>Neoptera</taxon>
        <taxon>Endopterygota</taxon>
        <taxon>Lepidoptera</taxon>
        <taxon>Glossata</taxon>
        <taxon>Ditrysia</taxon>
        <taxon>Tineoidea</taxon>
        <taxon>Psychidae</taxon>
        <taxon>Oiketicinae</taxon>
        <taxon>Eumeta</taxon>
    </lineage>
</organism>
<protein>
    <submittedName>
        <fullName evidence="3">Uncharacterized protein</fullName>
    </submittedName>
</protein>
<dbReference type="EMBL" id="BGZK01000285">
    <property type="protein sequence ID" value="GBP34158.1"/>
    <property type="molecule type" value="Genomic_DNA"/>
</dbReference>
<evidence type="ECO:0000313" key="4">
    <source>
        <dbReference type="Proteomes" id="UP000299102"/>
    </source>
</evidence>
<evidence type="ECO:0000313" key="3">
    <source>
        <dbReference type="EMBL" id="GBP34158.1"/>
    </source>
</evidence>
<name>A0A4C1V5Q0_EUMVA</name>
<dbReference type="AlphaFoldDB" id="A0A4C1V5Q0"/>